<evidence type="ECO:0000313" key="10">
    <source>
        <dbReference type="Proteomes" id="UP001637993"/>
    </source>
</evidence>
<keyword evidence="8" id="KW-0414">Isoprene biosynthesis</keyword>
<keyword evidence="10" id="KW-1185">Reference proteome</keyword>
<evidence type="ECO:0000256" key="8">
    <source>
        <dbReference type="ARBA" id="ARBA00023229"/>
    </source>
</evidence>
<comment type="similarity">
    <text evidence="3">Belongs to the IspD/TarI cytidylyltransferase family. IspD subfamily.</text>
</comment>
<protein>
    <recommendedName>
        <fullName evidence="5">2-C-methyl-D-erythritol 4-phosphate cytidylyltransferase</fullName>
        <ecNumber evidence="4">2.7.7.60</ecNumber>
    </recommendedName>
</protein>
<dbReference type="GO" id="GO:0050518">
    <property type="term" value="F:2-C-methyl-D-erythritol 4-phosphate cytidylyltransferase activity"/>
    <property type="evidence" value="ECO:0007669"/>
    <property type="project" value="UniProtKB-EC"/>
</dbReference>
<accession>A0ABW9MZW1</accession>
<dbReference type="InterPro" id="IPR050088">
    <property type="entry name" value="IspD/TarI_cytidylyltransf_bact"/>
</dbReference>
<keyword evidence="7 9" id="KW-0548">Nucleotidyltransferase</keyword>
<dbReference type="SUPFAM" id="SSF53448">
    <property type="entry name" value="Nucleotide-diphospho-sugar transferases"/>
    <property type="match status" value="1"/>
</dbReference>
<dbReference type="CDD" id="cd02516">
    <property type="entry name" value="CDP-ME_synthetase"/>
    <property type="match status" value="1"/>
</dbReference>
<evidence type="ECO:0000313" key="9">
    <source>
        <dbReference type="EMBL" id="MFO3717377.1"/>
    </source>
</evidence>
<dbReference type="InterPro" id="IPR029044">
    <property type="entry name" value="Nucleotide-diphossugar_trans"/>
</dbReference>
<comment type="catalytic activity">
    <reaction evidence="1">
        <text>2-C-methyl-D-erythritol 4-phosphate + CTP + H(+) = 4-CDP-2-C-methyl-D-erythritol + diphosphate</text>
        <dbReference type="Rhea" id="RHEA:13429"/>
        <dbReference type="ChEBI" id="CHEBI:15378"/>
        <dbReference type="ChEBI" id="CHEBI:33019"/>
        <dbReference type="ChEBI" id="CHEBI:37563"/>
        <dbReference type="ChEBI" id="CHEBI:57823"/>
        <dbReference type="ChEBI" id="CHEBI:58262"/>
        <dbReference type="EC" id="2.7.7.60"/>
    </reaction>
</comment>
<organism evidence="9 10">
    <name type="scientific">Anaerococcus groningensis</name>
    <dbReference type="NCBI Taxonomy" id="3115616"/>
    <lineage>
        <taxon>Bacteria</taxon>
        <taxon>Bacillati</taxon>
        <taxon>Bacillota</taxon>
        <taxon>Tissierellia</taxon>
        <taxon>Tissierellales</taxon>
        <taxon>Peptoniphilaceae</taxon>
        <taxon>Anaerococcus</taxon>
    </lineage>
</organism>
<gene>
    <name evidence="9" type="primary">ispD</name>
    <name evidence="9" type="ORF">AB9Q04_03290</name>
</gene>
<evidence type="ECO:0000256" key="3">
    <source>
        <dbReference type="ARBA" id="ARBA00009789"/>
    </source>
</evidence>
<comment type="caution">
    <text evidence="9">The sequence shown here is derived from an EMBL/GenBank/DDBJ whole genome shotgun (WGS) entry which is preliminary data.</text>
</comment>
<dbReference type="Gene3D" id="3.90.550.10">
    <property type="entry name" value="Spore Coat Polysaccharide Biosynthesis Protein SpsA, Chain A"/>
    <property type="match status" value="1"/>
</dbReference>
<dbReference type="InterPro" id="IPR018294">
    <property type="entry name" value="ISPD_synthase_CS"/>
</dbReference>
<name>A0ABW9MZW1_9FIRM</name>
<dbReference type="PANTHER" id="PTHR32125">
    <property type="entry name" value="2-C-METHYL-D-ERYTHRITOL 4-PHOSPHATE CYTIDYLYLTRANSFERASE, CHLOROPLASTIC"/>
    <property type="match status" value="1"/>
</dbReference>
<sequence>MFDGKFLSAIITSAGSGRRMNSDINKPFLNIDDKKIIERTLETVTSIEEFDEIILVIRKEDEDIIRSILKNPNFSKKVRYVFGSSTRELSTFEGLKALNKKSQLVLTHDGVRPFASRKLFYKTLEELKNYKAVITATKTKDTVKILDDNMVVDFTPNRAFVYNVQTPQAFDKATLFTMYEKYISSEFKITDDSQLFEFFDRQTPVKVVEGDYSNIKITTNEDILFARAYIKSKEENEENK</sequence>
<dbReference type="PANTHER" id="PTHR32125:SF4">
    <property type="entry name" value="2-C-METHYL-D-ERYTHRITOL 4-PHOSPHATE CYTIDYLYLTRANSFERASE, CHLOROPLASTIC"/>
    <property type="match status" value="1"/>
</dbReference>
<dbReference type="InterPro" id="IPR001228">
    <property type="entry name" value="IspD"/>
</dbReference>
<dbReference type="EC" id="2.7.7.60" evidence="4"/>
<dbReference type="Pfam" id="PF01128">
    <property type="entry name" value="IspD"/>
    <property type="match status" value="1"/>
</dbReference>
<dbReference type="RefSeq" id="WP_410023952.1">
    <property type="nucleotide sequence ID" value="NZ_JBGMEG010000004.1"/>
</dbReference>
<evidence type="ECO:0000256" key="1">
    <source>
        <dbReference type="ARBA" id="ARBA00001282"/>
    </source>
</evidence>
<comment type="pathway">
    <text evidence="2">Isoprenoid biosynthesis; isopentenyl diphosphate biosynthesis via DXP pathway; isopentenyl diphosphate from 1-deoxy-D-xylulose 5-phosphate: step 2/6.</text>
</comment>
<dbReference type="NCBIfam" id="TIGR00453">
    <property type="entry name" value="ispD"/>
    <property type="match status" value="1"/>
</dbReference>
<dbReference type="EMBL" id="JBGMEG010000004">
    <property type="protein sequence ID" value="MFO3717377.1"/>
    <property type="molecule type" value="Genomic_DNA"/>
</dbReference>
<evidence type="ECO:0000256" key="6">
    <source>
        <dbReference type="ARBA" id="ARBA00022679"/>
    </source>
</evidence>
<reference evidence="9 10" key="1">
    <citation type="journal article" date="2025" name="Anaerobe">
        <title>Description of Anaerococcus kampingiae sp. nov., Anaerococcus groningensis sp. nov., Anaerococcus martiniensis sp. nov., and Anaerococcus cruorum sp. nov., isolated from human clinical specimens.</title>
        <authorList>
            <person name="Boiten K.E."/>
            <person name="Meijer J."/>
            <person name="van Wezel E.M."/>
            <person name="Veloo A.C.M."/>
        </authorList>
    </citation>
    <scope>NUCLEOTIDE SEQUENCE [LARGE SCALE GENOMIC DNA]</scope>
    <source>
        <strain evidence="9 10">ENR1011</strain>
    </source>
</reference>
<dbReference type="Proteomes" id="UP001637993">
    <property type="component" value="Unassembled WGS sequence"/>
</dbReference>
<dbReference type="InterPro" id="IPR034683">
    <property type="entry name" value="IspD/TarI"/>
</dbReference>
<evidence type="ECO:0000256" key="5">
    <source>
        <dbReference type="ARBA" id="ARBA00019056"/>
    </source>
</evidence>
<evidence type="ECO:0000256" key="2">
    <source>
        <dbReference type="ARBA" id="ARBA00004787"/>
    </source>
</evidence>
<keyword evidence="6 9" id="KW-0808">Transferase</keyword>
<evidence type="ECO:0000256" key="4">
    <source>
        <dbReference type="ARBA" id="ARBA00012526"/>
    </source>
</evidence>
<proteinExistence type="inferred from homology"/>
<dbReference type="PROSITE" id="PS01295">
    <property type="entry name" value="ISPD"/>
    <property type="match status" value="1"/>
</dbReference>
<evidence type="ECO:0000256" key="7">
    <source>
        <dbReference type="ARBA" id="ARBA00022695"/>
    </source>
</evidence>